<proteinExistence type="predicted"/>
<sequence length="504" mass="56774">MSAPPDAGQRGPRDQRLHPWSWLFVLLQQLKQFLLPLLVLVVFGGGRDGDSDRYNHVATLVVMAILVGTSLLRYLTYRYRIGADGLSIRSGLLNRSRREIPFARIHNVVVHQSLLHRLFGVAELRLESAGGSKPEAQMRVLRLDQALALESLVRHRGQAGAEAVPEAQEGTTLLALGAGEIVRLGLISNRGMIAMAATAGALYQLFPQRVVADAIERYGRQAFGFASHLHLGWLTWLLTATSVLLLALALLRALSIALAALQYHGFRLSEAQQRLTVERGLLARVRSSAARRRIQSWTLHEGVLHRCFGRRSLDIDTAVVGSSNEQDRAIRELVPLATPERCDALLQHLLPDAQWPPAQWHAMPVGQWWRLCLWPAFWLIVLAAALWPLLDVLALIVLAWWPWSAFKARRQMQRMAWSVDTRLVAVRGGWWTRWWRFAEVDKLQALRLSRSPLDRRCGTATLLLDSAGAAHQGPRLELRLMPLDQARALHDQLTATLARRRLRW</sequence>
<dbReference type="AlphaFoldDB" id="A0A4Q8M2N3"/>
<protein>
    <recommendedName>
        <fullName evidence="2">YdbS-like PH domain-containing protein</fullName>
    </recommendedName>
</protein>
<name>A0A4Q8M2N3_9GAMM</name>
<gene>
    <name evidence="3" type="ORF">EA655_13715</name>
</gene>
<evidence type="ECO:0000256" key="1">
    <source>
        <dbReference type="SAM" id="Phobius"/>
    </source>
</evidence>
<comment type="caution">
    <text evidence="3">The sequence shown here is derived from an EMBL/GenBank/DDBJ whole genome shotgun (WGS) entry which is preliminary data.</text>
</comment>
<evidence type="ECO:0000313" key="4">
    <source>
        <dbReference type="Proteomes" id="UP000294164"/>
    </source>
</evidence>
<dbReference type="OrthoDB" id="240564at2"/>
<dbReference type="PANTHER" id="PTHR34473:SF2">
    <property type="entry name" value="UPF0699 TRANSMEMBRANE PROTEIN YDBT"/>
    <property type="match status" value="1"/>
</dbReference>
<keyword evidence="1" id="KW-1133">Transmembrane helix</keyword>
<feature type="transmembrane region" description="Helical" evidence="1">
    <location>
        <begin position="376"/>
        <end position="403"/>
    </location>
</feature>
<feature type="transmembrane region" description="Helical" evidence="1">
    <location>
        <begin position="233"/>
        <end position="261"/>
    </location>
</feature>
<dbReference type="InterPro" id="IPR005182">
    <property type="entry name" value="YdbS-like_PH"/>
</dbReference>
<reference evidence="3 4" key="1">
    <citation type="submission" date="2019-02" db="EMBL/GenBank/DDBJ databases">
        <title>WGS of Pseudoxanthomonas species novum from clinical isolates.</title>
        <authorList>
            <person name="Bernier A.-M."/>
            <person name="Bernard K."/>
            <person name="Vachon A."/>
        </authorList>
    </citation>
    <scope>NUCLEOTIDE SEQUENCE [LARGE SCALE GENOMIC DNA]</scope>
    <source>
        <strain evidence="3 4">NML130969</strain>
    </source>
</reference>
<dbReference type="PIRSF" id="PIRSF026631">
    <property type="entry name" value="UCP026631"/>
    <property type="match status" value="1"/>
</dbReference>
<dbReference type="Pfam" id="PF03703">
    <property type="entry name" value="bPH_2"/>
    <property type="match status" value="3"/>
</dbReference>
<organism evidence="3 4">
    <name type="scientific">Pseudoxanthomonas winnipegensis</name>
    <dbReference type="NCBI Taxonomy" id="2480810"/>
    <lineage>
        <taxon>Bacteria</taxon>
        <taxon>Pseudomonadati</taxon>
        <taxon>Pseudomonadota</taxon>
        <taxon>Gammaproteobacteria</taxon>
        <taxon>Lysobacterales</taxon>
        <taxon>Lysobacteraceae</taxon>
        <taxon>Pseudoxanthomonas</taxon>
    </lineage>
</organism>
<feature type="transmembrane region" description="Helical" evidence="1">
    <location>
        <begin position="20"/>
        <end position="44"/>
    </location>
</feature>
<feature type="domain" description="YdbS-like PH" evidence="2">
    <location>
        <begin position="415"/>
        <end position="493"/>
    </location>
</feature>
<evidence type="ECO:0000313" key="3">
    <source>
        <dbReference type="EMBL" id="TAA40208.1"/>
    </source>
</evidence>
<keyword evidence="1" id="KW-0812">Transmembrane</keyword>
<accession>A0A4Q8M2N3</accession>
<keyword evidence="1" id="KW-0472">Membrane</keyword>
<feature type="domain" description="YdbS-like PH" evidence="2">
    <location>
        <begin position="266"/>
        <end position="321"/>
    </location>
</feature>
<dbReference type="Proteomes" id="UP000294164">
    <property type="component" value="Unassembled WGS sequence"/>
</dbReference>
<feature type="domain" description="YdbS-like PH" evidence="2">
    <location>
        <begin position="74"/>
        <end position="150"/>
    </location>
</feature>
<dbReference type="PANTHER" id="PTHR34473">
    <property type="entry name" value="UPF0699 TRANSMEMBRANE PROTEIN YDBS"/>
    <property type="match status" value="1"/>
</dbReference>
<dbReference type="InterPro" id="IPR014529">
    <property type="entry name" value="UCP026631"/>
</dbReference>
<dbReference type="RefSeq" id="WP_130535092.1">
    <property type="nucleotide sequence ID" value="NZ_SHMG01000008.1"/>
</dbReference>
<feature type="transmembrane region" description="Helical" evidence="1">
    <location>
        <begin position="56"/>
        <end position="75"/>
    </location>
</feature>
<evidence type="ECO:0000259" key="2">
    <source>
        <dbReference type="Pfam" id="PF03703"/>
    </source>
</evidence>
<dbReference type="EMBL" id="SHMG01000008">
    <property type="protein sequence ID" value="TAA40208.1"/>
    <property type="molecule type" value="Genomic_DNA"/>
</dbReference>